<reference evidence="1 2" key="1">
    <citation type="submission" date="2020-06" db="EMBL/GenBank/DDBJ databases">
        <authorList>
            <person name="Li R."/>
            <person name="Bekaert M."/>
        </authorList>
    </citation>
    <scope>NUCLEOTIDE SEQUENCE [LARGE SCALE GENOMIC DNA]</scope>
    <source>
        <strain evidence="2">wild</strain>
    </source>
</reference>
<evidence type="ECO:0000313" key="1">
    <source>
        <dbReference type="EMBL" id="CAC5423759.1"/>
    </source>
</evidence>
<evidence type="ECO:0008006" key="3">
    <source>
        <dbReference type="Google" id="ProtNLM"/>
    </source>
</evidence>
<evidence type="ECO:0000313" key="2">
    <source>
        <dbReference type="Proteomes" id="UP000507470"/>
    </source>
</evidence>
<sequence>MKLTNIRSFQTPAGAFRNMLITGIDMFDDGRIVLADNQTLHSRLVILNDEGKFIKNIQIDDICYDVAVIDKDTVGTTLVFKSKIVIVDVDSSKVKRSILTSYKCFGITYTGEQLIVSLNKQTIKFFDLSGNVLSTLSTANNSSHCSMFMETLCYTTQSGDAVYSTDLNGEVRWKFDCKKKDYPTGITNDASGNIFVACKKSNQLMVVGKDGEKSRVLLTKKDGLHKPIAIHYNRKVSTLLVCSESGQCLQYIVTN</sequence>
<keyword evidence="2" id="KW-1185">Reference proteome</keyword>
<dbReference type="EMBL" id="CACVKT020009852">
    <property type="protein sequence ID" value="CAC5423759.1"/>
    <property type="molecule type" value="Genomic_DNA"/>
</dbReference>
<dbReference type="InterPro" id="IPR011042">
    <property type="entry name" value="6-blade_b-propeller_TolB-like"/>
</dbReference>
<accession>A0A6J8ESZ9</accession>
<name>A0A6J8ESZ9_MYTCO</name>
<proteinExistence type="predicted"/>
<organism evidence="1 2">
    <name type="scientific">Mytilus coruscus</name>
    <name type="common">Sea mussel</name>
    <dbReference type="NCBI Taxonomy" id="42192"/>
    <lineage>
        <taxon>Eukaryota</taxon>
        <taxon>Metazoa</taxon>
        <taxon>Spiralia</taxon>
        <taxon>Lophotrochozoa</taxon>
        <taxon>Mollusca</taxon>
        <taxon>Bivalvia</taxon>
        <taxon>Autobranchia</taxon>
        <taxon>Pteriomorphia</taxon>
        <taxon>Mytilida</taxon>
        <taxon>Mytiloidea</taxon>
        <taxon>Mytilidae</taxon>
        <taxon>Mytilinae</taxon>
        <taxon>Mytilus</taxon>
    </lineage>
</organism>
<dbReference type="Gene3D" id="2.120.10.30">
    <property type="entry name" value="TolB, C-terminal domain"/>
    <property type="match status" value="1"/>
</dbReference>
<gene>
    <name evidence="1" type="ORF">MCOR_55729</name>
</gene>
<dbReference type="AlphaFoldDB" id="A0A6J8ESZ9"/>
<protein>
    <recommendedName>
        <fullName evidence="3">TRIM2_3</fullName>
    </recommendedName>
</protein>
<dbReference type="SUPFAM" id="SSF101898">
    <property type="entry name" value="NHL repeat"/>
    <property type="match status" value="1"/>
</dbReference>
<dbReference type="Proteomes" id="UP000507470">
    <property type="component" value="Unassembled WGS sequence"/>
</dbReference>
<dbReference type="OrthoDB" id="6134696at2759"/>